<protein>
    <recommendedName>
        <fullName evidence="12">G-protein coupled receptors family 1 profile domain-containing protein</fullName>
    </recommendedName>
</protein>
<dbReference type="PANTHER" id="PTHR24249">
    <property type="entry name" value="HISTAMINE RECEPTOR-RELATED G-PROTEIN COUPLED RECEPTOR"/>
    <property type="match status" value="1"/>
</dbReference>
<evidence type="ECO:0000259" key="12">
    <source>
        <dbReference type="PROSITE" id="PS50262"/>
    </source>
</evidence>
<dbReference type="Proteomes" id="UP001627154">
    <property type="component" value="Unassembled WGS sequence"/>
</dbReference>
<evidence type="ECO:0000256" key="1">
    <source>
        <dbReference type="ARBA" id="ARBA00004651"/>
    </source>
</evidence>
<comment type="subcellular location">
    <subcellularLocation>
        <location evidence="1">Cell membrane</location>
        <topology evidence="1">Multi-pass membrane protein</topology>
    </subcellularLocation>
</comment>
<dbReference type="EMBL" id="JBJJXI010000059">
    <property type="protein sequence ID" value="KAL3398842.1"/>
    <property type="molecule type" value="Genomic_DNA"/>
</dbReference>
<evidence type="ECO:0000256" key="9">
    <source>
        <dbReference type="ARBA" id="ARBA00023224"/>
    </source>
</evidence>
<feature type="region of interest" description="Disordered" evidence="10">
    <location>
        <begin position="321"/>
        <end position="341"/>
    </location>
</feature>
<comment type="caution">
    <text evidence="13">The sequence shown here is derived from an EMBL/GenBank/DDBJ whole genome shotgun (WGS) entry which is preliminary data.</text>
</comment>
<keyword evidence="5 11" id="KW-1133">Transmembrane helix</keyword>
<keyword evidence="9" id="KW-0807">Transducer</keyword>
<sequence>MPFGAYLELSNLTSTVEPTSPSLPSRSSLCVVYYCIPVALCSVSVLMTVAIAIDRLTSLAQPLRYKNIITHSSIERYIAVFWIYAMAVGGSPIVYVEFSENSADYSSNCRFNGVILPPVRVFLFLAVWAPSALILLGCYMYVYLVARAHARAIYTVELSFRNQTQTLAFPRYGQTLAVTVGAFFVFWLPFQTCMLLDIFCGTNILSSSIVWLSLPILAHSGTNPWLYAFHHGEMRIAAGKIAEDLVSMFGVTPNRYGCSPTRRGSNTHLELAEVANSQDERRPPIEDCFAAAKQQHHHNLLYALTQPATTDRYPNAVIVNDISPESRRNGDSTSSDESGLECCHQQRDIVEKDIHDLAKMLEPKYVIDRNQHIIDSNHNIDKIKSLKYLLDPTFNKIRHLRKLNHKPFNAKNINCFRESGFVSYQNLKYDRNEDKSYERKKSLRSSAVSEPMLSYEDAAIEACFNFSSNRASSRMNRRKGSNLSSVSDSNLKDTEQSSSSDFALKQTLEHVVLKKPNNWWSSTAEQRQSRRSFTWSRARKRFSRARGSPQPVSSPDSSLDLKFKDTSYASLPMSDGCSRSKALSRNFAYHAKIQSNAKSLDFRMQTAENVGPAKLLQPYKFDSLKVTTIHSEPPSPIEPIPLDSLKEEQLPQTLVHGHDQSFGQQPLKPDSNNQIRHSDPVIMPSVLLNVEDCSDGATRKLDPDELSELLLERYDEERRFDTIFPEHDYSSRFGSRRPSDSKWSESSRSQEILSSSNAQSSERQHFPSSYSVNNFQSCAKMANESGSDLNDLTSCSCLVEPFICSEALSSSLRESFFSAASVPDDSEDLFTSFETDDPTPTPESLPAPTRGQSAIAGAIGTMRCSLSNLLAIKQQQLRQIDLIQQSKSTETMFHESDKSERLCGTFLRLEPSVNHGRPMVRPVVLAQRKDLRLAPLASPAPSEVCTPTFDVTVVADIKAEATGLGVRV</sequence>
<dbReference type="InterPro" id="IPR000276">
    <property type="entry name" value="GPCR_Rhodpsn"/>
</dbReference>
<evidence type="ECO:0000256" key="3">
    <source>
        <dbReference type="ARBA" id="ARBA00022475"/>
    </source>
</evidence>
<evidence type="ECO:0000256" key="6">
    <source>
        <dbReference type="ARBA" id="ARBA00023040"/>
    </source>
</evidence>
<feature type="region of interest" description="Disordered" evidence="10">
    <location>
        <begin position="731"/>
        <end position="765"/>
    </location>
</feature>
<evidence type="ECO:0000256" key="10">
    <source>
        <dbReference type="SAM" id="MobiDB-lite"/>
    </source>
</evidence>
<dbReference type="GO" id="GO:0004930">
    <property type="term" value="F:G protein-coupled receptor activity"/>
    <property type="evidence" value="ECO:0007669"/>
    <property type="project" value="UniProtKB-KW"/>
</dbReference>
<feature type="region of interest" description="Disordered" evidence="10">
    <location>
        <begin position="531"/>
        <end position="559"/>
    </location>
</feature>
<keyword evidence="14" id="KW-1185">Reference proteome</keyword>
<dbReference type="PROSITE" id="PS50262">
    <property type="entry name" value="G_PROTEIN_RECEP_F1_2"/>
    <property type="match status" value="1"/>
</dbReference>
<keyword evidence="3" id="KW-1003">Cell membrane</keyword>
<evidence type="ECO:0000256" key="5">
    <source>
        <dbReference type="ARBA" id="ARBA00022989"/>
    </source>
</evidence>
<feature type="transmembrane region" description="Helical" evidence="11">
    <location>
        <begin position="121"/>
        <end position="146"/>
    </location>
</feature>
<gene>
    <name evidence="13" type="ORF">TKK_007945</name>
</gene>
<feature type="transmembrane region" description="Helical" evidence="11">
    <location>
        <begin position="74"/>
        <end position="95"/>
    </location>
</feature>
<dbReference type="InterPro" id="IPR050569">
    <property type="entry name" value="TAAR"/>
</dbReference>
<evidence type="ECO:0000256" key="7">
    <source>
        <dbReference type="ARBA" id="ARBA00023136"/>
    </source>
</evidence>
<proteinExistence type="inferred from homology"/>
<accession>A0ABD2X0G8</accession>
<comment type="similarity">
    <text evidence="2">Belongs to the G-protein coupled receptor 1 family.</text>
</comment>
<dbReference type="Gene3D" id="1.20.1070.10">
    <property type="entry name" value="Rhodopsin 7-helix transmembrane proteins"/>
    <property type="match status" value="1"/>
</dbReference>
<dbReference type="AlphaFoldDB" id="A0ABD2X0G8"/>
<feature type="compositionally biased region" description="Low complexity" evidence="10">
    <location>
        <begin position="746"/>
        <end position="756"/>
    </location>
</feature>
<name>A0ABD2X0G8_9HYME</name>
<dbReference type="Pfam" id="PF00001">
    <property type="entry name" value="7tm_1"/>
    <property type="match status" value="1"/>
</dbReference>
<keyword evidence="4 11" id="KW-0812">Transmembrane</keyword>
<organism evidence="13 14">
    <name type="scientific">Trichogramma kaykai</name>
    <dbReference type="NCBI Taxonomy" id="54128"/>
    <lineage>
        <taxon>Eukaryota</taxon>
        <taxon>Metazoa</taxon>
        <taxon>Ecdysozoa</taxon>
        <taxon>Arthropoda</taxon>
        <taxon>Hexapoda</taxon>
        <taxon>Insecta</taxon>
        <taxon>Pterygota</taxon>
        <taxon>Neoptera</taxon>
        <taxon>Endopterygota</taxon>
        <taxon>Hymenoptera</taxon>
        <taxon>Apocrita</taxon>
        <taxon>Proctotrupomorpha</taxon>
        <taxon>Chalcidoidea</taxon>
        <taxon>Trichogrammatidae</taxon>
        <taxon>Trichogramma</taxon>
    </lineage>
</organism>
<evidence type="ECO:0000256" key="4">
    <source>
        <dbReference type="ARBA" id="ARBA00022692"/>
    </source>
</evidence>
<evidence type="ECO:0000256" key="8">
    <source>
        <dbReference type="ARBA" id="ARBA00023170"/>
    </source>
</evidence>
<feature type="region of interest" description="Disordered" evidence="10">
    <location>
        <begin position="474"/>
        <end position="499"/>
    </location>
</feature>
<evidence type="ECO:0000256" key="2">
    <source>
        <dbReference type="ARBA" id="ARBA00010663"/>
    </source>
</evidence>
<dbReference type="SUPFAM" id="SSF81321">
    <property type="entry name" value="Family A G protein-coupled receptor-like"/>
    <property type="match status" value="1"/>
</dbReference>
<dbReference type="PANTHER" id="PTHR24249:SF372">
    <property type="entry name" value="G-PROTEIN COUPLED RECEPTORS FAMILY 1 PROFILE DOMAIN-CONTAINING PROTEIN"/>
    <property type="match status" value="1"/>
</dbReference>
<feature type="transmembrane region" description="Helical" evidence="11">
    <location>
        <begin position="31"/>
        <end position="53"/>
    </location>
</feature>
<dbReference type="GO" id="GO:0005886">
    <property type="term" value="C:plasma membrane"/>
    <property type="evidence" value="ECO:0007669"/>
    <property type="project" value="UniProtKB-SubCell"/>
</dbReference>
<keyword evidence="7 11" id="KW-0472">Membrane</keyword>
<evidence type="ECO:0000313" key="14">
    <source>
        <dbReference type="Proteomes" id="UP001627154"/>
    </source>
</evidence>
<keyword evidence="8" id="KW-0675">Receptor</keyword>
<dbReference type="InterPro" id="IPR017452">
    <property type="entry name" value="GPCR_Rhodpsn_7TM"/>
</dbReference>
<keyword evidence="6" id="KW-0297">G-protein coupled receptor</keyword>
<feature type="domain" description="G-protein coupled receptors family 1 profile" evidence="12">
    <location>
        <begin position="1"/>
        <end position="227"/>
    </location>
</feature>
<dbReference type="PRINTS" id="PR00237">
    <property type="entry name" value="GPCRRHODOPSN"/>
</dbReference>
<evidence type="ECO:0000313" key="13">
    <source>
        <dbReference type="EMBL" id="KAL3398842.1"/>
    </source>
</evidence>
<feature type="transmembrane region" description="Helical" evidence="11">
    <location>
        <begin position="167"/>
        <end position="190"/>
    </location>
</feature>
<evidence type="ECO:0000256" key="11">
    <source>
        <dbReference type="SAM" id="Phobius"/>
    </source>
</evidence>
<reference evidence="13 14" key="1">
    <citation type="journal article" date="2024" name="bioRxiv">
        <title>A reference genome for Trichogramma kaykai: A tiny desert-dwelling parasitoid wasp with competing sex-ratio distorters.</title>
        <authorList>
            <person name="Culotta J."/>
            <person name="Lindsey A.R."/>
        </authorList>
    </citation>
    <scope>NUCLEOTIDE SEQUENCE [LARGE SCALE GENOMIC DNA]</scope>
    <source>
        <strain evidence="13 14">KSX58</strain>
    </source>
</reference>
<feature type="region of interest" description="Disordered" evidence="10">
    <location>
        <begin position="658"/>
        <end position="677"/>
    </location>
</feature>